<accession>A0A382UUD3</accession>
<reference evidence="1" key="1">
    <citation type="submission" date="2018-05" db="EMBL/GenBank/DDBJ databases">
        <authorList>
            <person name="Lanie J.A."/>
            <person name="Ng W.-L."/>
            <person name="Kazmierczak K.M."/>
            <person name="Andrzejewski T.M."/>
            <person name="Davidsen T.M."/>
            <person name="Wayne K.J."/>
            <person name="Tettelin H."/>
            <person name="Glass J.I."/>
            <person name="Rusch D."/>
            <person name="Podicherti R."/>
            <person name="Tsui H.-C.T."/>
            <person name="Winkler M.E."/>
        </authorList>
    </citation>
    <scope>NUCLEOTIDE SEQUENCE</scope>
</reference>
<dbReference type="EMBL" id="UINC01146518">
    <property type="protein sequence ID" value="SVD37291.1"/>
    <property type="molecule type" value="Genomic_DNA"/>
</dbReference>
<feature type="non-terminal residue" evidence="1">
    <location>
        <position position="1"/>
    </location>
</feature>
<organism evidence="1">
    <name type="scientific">marine metagenome</name>
    <dbReference type="NCBI Taxonomy" id="408172"/>
    <lineage>
        <taxon>unclassified sequences</taxon>
        <taxon>metagenomes</taxon>
        <taxon>ecological metagenomes</taxon>
    </lineage>
</organism>
<proteinExistence type="predicted"/>
<dbReference type="AlphaFoldDB" id="A0A382UUD3"/>
<name>A0A382UUD3_9ZZZZ</name>
<sequence>VHVDCSTFEDSVLAGIINQIFNCYEEVGN</sequence>
<gene>
    <name evidence="1" type="ORF">METZ01_LOCUS390145</name>
</gene>
<evidence type="ECO:0000313" key="1">
    <source>
        <dbReference type="EMBL" id="SVD37291.1"/>
    </source>
</evidence>
<protein>
    <submittedName>
        <fullName evidence="1">Uncharacterized protein</fullName>
    </submittedName>
</protein>